<accession>A0A5D0RLA7</accession>
<dbReference type="Pfam" id="PF07310">
    <property type="entry name" value="PAS_5"/>
    <property type="match status" value="1"/>
</dbReference>
<evidence type="ECO:0000313" key="2">
    <source>
        <dbReference type="Proteomes" id="UP000322080"/>
    </source>
</evidence>
<organism evidence="1 2">
    <name type="scientific">Maritimibacter fusiformis</name>
    <dbReference type="NCBI Taxonomy" id="2603819"/>
    <lineage>
        <taxon>Bacteria</taxon>
        <taxon>Pseudomonadati</taxon>
        <taxon>Pseudomonadota</taxon>
        <taxon>Alphaproteobacteria</taxon>
        <taxon>Rhodobacterales</taxon>
        <taxon>Roseobacteraceae</taxon>
        <taxon>Maritimibacter</taxon>
    </lineage>
</organism>
<dbReference type="AlphaFoldDB" id="A0A5D0RLA7"/>
<comment type="caution">
    <text evidence="1">The sequence shown here is derived from an EMBL/GenBank/DDBJ whole genome shotgun (WGS) entry which is preliminary data.</text>
</comment>
<reference evidence="1 2" key="1">
    <citation type="submission" date="2019-08" db="EMBL/GenBank/DDBJ databases">
        <title>Identification of a novel species of the genus Boseongicola.</title>
        <authorList>
            <person name="Zhang X.-Q."/>
        </authorList>
    </citation>
    <scope>NUCLEOTIDE SEQUENCE [LARGE SCALE GENOMIC DNA]</scope>
    <source>
        <strain evidence="1 2">HY14</strain>
    </source>
</reference>
<proteinExistence type="predicted"/>
<evidence type="ECO:0000313" key="1">
    <source>
        <dbReference type="EMBL" id="TYB81736.1"/>
    </source>
</evidence>
<dbReference type="Proteomes" id="UP000322080">
    <property type="component" value="Unassembled WGS sequence"/>
</dbReference>
<name>A0A5D0RLA7_9RHOB</name>
<keyword evidence="2" id="KW-1185">Reference proteome</keyword>
<protein>
    <submittedName>
        <fullName evidence="1">PAS domain-containing protein</fullName>
    </submittedName>
</protein>
<dbReference type="InterPro" id="IPR009922">
    <property type="entry name" value="DUF1457"/>
</dbReference>
<gene>
    <name evidence="1" type="ORF">FVF75_08500</name>
</gene>
<dbReference type="EMBL" id="VSIY01000005">
    <property type="protein sequence ID" value="TYB81736.1"/>
    <property type="molecule type" value="Genomic_DNA"/>
</dbReference>
<sequence>MGTPAQHSGGCAMNMEYFKGGKIVSIRKAGGGAAYGAIGPVEAYWEGLRDGRLMPARAEVDPRGIADALEQAFILEKIAPGLARVRLAGAHLNDLMAMEVRGMPVSALFEPGARREVQRILHEVMDTPAVVRLSLASQRGFGRAPLMARMILMPLRDGHDAPTRIFGALQASGRIGRGPNRFTIRDVETRPIKAARAYRPVRHFASPFPATTPIPSAKAPPLRLVHDADRV</sequence>